<dbReference type="PANTHER" id="PTHR34856">
    <property type="entry name" value="PROTEIN NRFD"/>
    <property type="match status" value="1"/>
</dbReference>
<protein>
    <submittedName>
        <fullName evidence="2">Sulfide reductase</fullName>
    </submittedName>
</protein>
<evidence type="ECO:0000313" key="2">
    <source>
        <dbReference type="EMBL" id="QCT95226.1"/>
    </source>
</evidence>
<dbReference type="InterPro" id="IPR052049">
    <property type="entry name" value="Electron_transfer_protein"/>
</dbReference>
<evidence type="ECO:0000256" key="1">
    <source>
        <dbReference type="SAM" id="Phobius"/>
    </source>
</evidence>
<feature type="transmembrane region" description="Helical" evidence="1">
    <location>
        <begin position="277"/>
        <end position="295"/>
    </location>
</feature>
<keyword evidence="1" id="KW-0812">Transmembrane</keyword>
<dbReference type="InterPro" id="IPR032796">
    <property type="entry name" value="NrfD_2"/>
</dbReference>
<feature type="transmembrane region" description="Helical" evidence="1">
    <location>
        <begin position="21"/>
        <end position="42"/>
    </location>
</feature>
<name>A0ABX5VDM1_9BACT</name>
<feature type="transmembrane region" description="Helical" evidence="1">
    <location>
        <begin position="315"/>
        <end position="333"/>
    </location>
</feature>
<feature type="transmembrane region" description="Helical" evidence="1">
    <location>
        <begin position="170"/>
        <end position="191"/>
    </location>
</feature>
<proteinExistence type="predicted"/>
<feature type="transmembrane region" description="Helical" evidence="1">
    <location>
        <begin position="400"/>
        <end position="417"/>
    </location>
</feature>
<accession>A0ABX5VDM1</accession>
<dbReference type="Proteomes" id="UP000306825">
    <property type="component" value="Chromosome"/>
</dbReference>
<feature type="transmembrane region" description="Helical" evidence="1">
    <location>
        <begin position="241"/>
        <end position="265"/>
    </location>
</feature>
<keyword evidence="1" id="KW-1133">Transmembrane helix</keyword>
<feature type="transmembrane region" description="Helical" evidence="1">
    <location>
        <begin position="340"/>
        <end position="362"/>
    </location>
</feature>
<organism evidence="2 3">
    <name type="scientific">Caminibacter mediatlanticus TB-2</name>
    <dbReference type="NCBI Taxonomy" id="391592"/>
    <lineage>
        <taxon>Bacteria</taxon>
        <taxon>Pseudomonadati</taxon>
        <taxon>Campylobacterota</taxon>
        <taxon>Epsilonproteobacteria</taxon>
        <taxon>Nautiliales</taxon>
        <taxon>Nautiliaceae</taxon>
        <taxon>Caminibacter</taxon>
    </lineage>
</organism>
<dbReference type="Pfam" id="PF14589">
    <property type="entry name" value="NrfD_2"/>
    <property type="match status" value="1"/>
</dbReference>
<feature type="transmembrane region" description="Helical" evidence="1">
    <location>
        <begin position="203"/>
        <end position="221"/>
    </location>
</feature>
<evidence type="ECO:0000313" key="3">
    <source>
        <dbReference type="Proteomes" id="UP000306825"/>
    </source>
</evidence>
<feature type="transmembrane region" description="Helical" evidence="1">
    <location>
        <begin position="129"/>
        <end position="150"/>
    </location>
</feature>
<dbReference type="PANTHER" id="PTHR34856:SF2">
    <property type="entry name" value="PROTEIN NRFD"/>
    <property type="match status" value="1"/>
</dbReference>
<keyword evidence="1" id="KW-0472">Membrane</keyword>
<reference evidence="2 3" key="1">
    <citation type="submission" date="2019-05" db="EMBL/GenBank/DDBJ databases">
        <title>A comparative analysis of the Nautiliaceae.</title>
        <authorList>
            <person name="Grosche A."/>
            <person name="Smedile F."/>
            <person name="Vetriani C."/>
        </authorList>
    </citation>
    <scope>NUCLEOTIDE SEQUENCE [LARGE SCALE GENOMIC DNA]</scope>
    <source>
        <strain evidence="2 3">TB-2</strain>
    </source>
</reference>
<feature type="transmembrane region" description="Helical" evidence="1">
    <location>
        <begin position="94"/>
        <end position="117"/>
    </location>
</feature>
<dbReference type="EMBL" id="CP040463">
    <property type="protein sequence ID" value="QCT95226.1"/>
    <property type="molecule type" value="Genomic_DNA"/>
</dbReference>
<keyword evidence="3" id="KW-1185">Reference proteome</keyword>
<sequence length="432" mass="48445">MSTKYTQCCGLNIKKVSLSELLFNKTMIIALILIAIGIVGWYEILTLRWAHDFVNVRDVIMSAGSSDTQSIAMALKEQIFNLKEIEEVNKAEPWGIFVTQYVYLLYGGSALIFLTALMELFRVNVAPKVAAALMSFGLAMVFGGLISIFTDLANQLNIYWMVLNPQPQSGMWLMMPLYAVYIPFTLIEIYFLITNKRDLARKLAGVLIILGIIIDIIEFYIQGLLFNLNTPRHLWTDIPQLWIYFLITGALTGIGGAILFAFLGLKNKPYFDEFIKVASNIGLITIILAAIYEVINFMVVDPKWINLIIAGSPISWMYWGWIILGIAIPFITFISKNKSLILVGSISLIIGTFLMRQVFIYGGNIVPMTDRFGKGPEATSLYNLAEITPYAYIPPHTMEVLIVIGCLGIGLAVYSLIDSLFDVRNINDNIDH</sequence>
<gene>
    <name evidence="2" type="ORF">FE773_08485</name>
</gene>
<dbReference type="RefSeq" id="WP_138323808.1">
    <property type="nucleotide sequence ID" value="NZ_CP040463.1"/>
</dbReference>